<dbReference type="InterPro" id="IPR011047">
    <property type="entry name" value="Quinoprotein_ADH-like_sf"/>
</dbReference>
<dbReference type="SUPFAM" id="SSF50998">
    <property type="entry name" value="Quinoprotein alcohol dehydrogenase-like"/>
    <property type="match status" value="1"/>
</dbReference>
<keyword evidence="3" id="KW-1185">Reference proteome</keyword>
<evidence type="ECO:0000256" key="1">
    <source>
        <dbReference type="SAM" id="MobiDB-lite"/>
    </source>
</evidence>
<evidence type="ECO:0000313" key="2">
    <source>
        <dbReference type="EMBL" id="SIT15326.1"/>
    </source>
</evidence>
<dbReference type="Pfam" id="PF13469">
    <property type="entry name" value="Sulfotransfer_3"/>
    <property type="match status" value="1"/>
</dbReference>
<reference evidence="3" key="1">
    <citation type="submission" date="2017-01" db="EMBL/GenBank/DDBJ databases">
        <authorList>
            <person name="Varghese N."/>
            <person name="Submissions S."/>
        </authorList>
    </citation>
    <scope>NUCLEOTIDE SEQUENCE [LARGE SCALE GENOMIC DNA]</scope>
    <source>
        <strain evidence="3">DSM 29430</strain>
    </source>
</reference>
<gene>
    <name evidence="2" type="ORF">SAMN05421759_1229</name>
</gene>
<dbReference type="AlphaFoldDB" id="A0A1N7PXL1"/>
<keyword evidence="2" id="KW-0808">Transferase</keyword>
<dbReference type="Gene3D" id="3.40.50.300">
    <property type="entry name" value="P-loop containing nucleotide triphosphate hydrolases"/>
    <property type="match status" value="1"/>
</dbReference>
<dbReference type="InterPro" id="IPR015943">
    <property type="entry name" value="WD40/YVTN_repeat-like_dom_sf"/>
</dbReference>
<sequence length="827" mass="91033">MREPIFILGPGRSFTSVIGSMIGQHPELFGLPETNLATSDTVGRWYNTLPGMTAFRAGVLRMLAYLHHGVQTAAAVDDVDRWLQARGHMTTGQLYDHAERLVHPRRLVDKSPLHVMTDTSLARLPQISTGAKYLRIARHPYSNGKSIVATGWYLAGLRAWGGSAWDQCTNPPTLDPQFHWLDIHDRIDRFFASLSPDSHRTIRGEDLLADPRRVLRKIALWLEIDDSDAAIEAMLHPERSPFATPGPYNAELGNDPGFLESPELRPFTPPKVPLSARLPWRGDMEGFTPEVIHRARRFGYTDDPMPAPALPEGFDGSWGKLTAIEPDGEGFPMAHGSLLDNSCVGLPPLRRVNSVQHKPEPSYGGGNFGAFTASDYAVAVFDSAQEPALEGIDLKSGEVLWQSELDLLPMPSDGLPGRFLGGLLLVRLIFENGRTRRCIYAGNRVEIVCLDLDGKVIWRRPTCDIVSVFGAAARDHGTPRCLRYSRDNALVYGSRNGYVGKLDPLTGATLDIRDLSTRLYHAGDWIPGFFKVRQSIVLHGDHAYFQGKFATHVDVSFSDALPTSLLRLQVSGTADSRIEQLPERITLDTMPAHQVIGAVGDGRVGGSPVSRLREDGKLVVFCNSFPEDIGPSEDGAVYQFTATRDEGDRLVRQWRCVAFHPDDPKVTAAPAIDQLTDTLLACHRFAMMIFAQATMREGEIVPDLVLSPLDCLVPEIASKATTAEFSSPITIARDRGDRNFVAYVALAVWEASSMRSFPFLTALEVRTEPELRVVPLWGHALRVDQEGAALPGARSFAQPALFSVTEGGHTQSGLVMGMMMHGLSIFR</sequence>
<dbReference type="Proteomes" id="UP000186684">
    <property type="component" value="Unassembled WGS sequence"/>
</dbReference>
<proteinExistence type="predicted"/>
<dbReference type="SUPFAM" id="SSF52540">
    <property type="entry name" value="P-loop containing nucleoside triphosphate hydrolases"/>
    <property type="match status" value="1"/>
</dbReference>
<dbReference type="STRING" id="633194.SAMN05421759_1229"/>
<protein>
    <submittedName>
        <fullName evidence="2">Sulfotransferase family protein</fullName>
    </submittedName>
</protein>
<accession>A0A1N7PXL1</accession>
<organism evidence="2 3">
    <name type="scientific">Roseivivax lentus</name>
    <dbReference type="NCBI Taxonomy" id="633194"/>
    <lineage>
        <taxon>Bacteria</taxon>
        <taxon>Pseudomonadati</taxon>
        <taxon>Pseudomonadota</taxon>
        <taxon>Alphaproteobacteria</taxon>
        <taxon>Rhodobacterales</taxon>
        <taxon>Roseobacteraceae</taxon>
        <taxon>Roseivivax</taxon>
    </lineage>
</organism>
<dbReference type="Gene3D" id="2.130.10.10">
    <property type="entry name" value="YVTN repeat-like/Quinoprotein amine dehydrogenase"/>
    <property type="match status" value="1"/>
</dbReference>
<dbReference type="OrthoDB" id="1441538at2"/>
<feature type="region of interest" description="Disordered" evidence="1">
    <location>
        <begin position="242"/>
        <end position="263"/>
    </location>
</feature>
<dbReference type="RefSeq" id="WP_076450873.1">
    <property type="nucleotide sequence ID" value="NZ_FTOQ01000022.1"/>
</dbReference>
<dbReference type="InterPro" id="IPR027417">
    <property type="entry name" value="P-loop_NTPase"/>
</dbReference>
<evidence type="ECO:0000313" key="3">
    <source>
        <dbReference type="Proteomes" id="UP000186684"/>
    </source>
</evidence>
<name>A0A1N7PXL1_9RHOB</name>
<dbReference type="GO" id="GO:0016740">
    <property type="term" value="F:transferase activity"/>
    <property type="evidence" value="ECO:0007669"/>
    <property type="project" value="UniProtKB-KW"/>
</dbReference>
<dbReference type="EMBL" id="FTOQ01000022">
    <property type="protein sequence ID" value="SIT15326.1"/>
    <property type="molecule type" value="Genomic_DNA"/>
</dbReference>